<sequence>MLCCCALLTSCCVGFLHTVGQPSRDGPADPNGLIKRRNASLQRPRSLSLPGHCLFSFNFSKSMPHDVLTSKTVSSLSFVLIQCSANGSFNLPQQWQLDDSTTANR</sequence>
<evidence type="ECO:0000313" key="2">
    <source>
        <dbReference type="EMBL" id="CAE2262348.1"/>
    </source>
</evidence>
<evidence type="ECO:0008006" key="3">
    <source>
        <dbReference type="Google" id="ProtNLM"/>
    </source>
</evidence>
<feature type="signal peptide" evidence="1">
    <location>
        <begin position="1"/>
        <end position="18"/>
    </location>
</feature>
<keyword evidence="1" id="KW-0732">Signal</keyword>
<dbReference type="EMBL" id="HBKQ01039815">
    <property type="protein sequence ID" value="CAE2262348.1"/>
    <property type="molecule type" value="Transcribed_RNA"/>
</dbReference>
<organism evidence="2">
    <name type="scientific">Odontella aurita</name>
    <dbReference type="NCBI Taxonomy" id="265563"/>
    <lineage>
        <taxon>Eukaryota</taxon>
        <taxon>Sar</taxon>
        <taxon>Stramenopiles</taxon>
        <taxon>Ochrophyta</taxon>
        <taxon>Bacillariophyta</taxon>
        <taxon>Mediophyceae</taxon>
        <taxon>Biddulphiophycidae</taxon>
        <taxon>Eupodiscales</taxon>
        <taxon>Odontellaceae</taxon>
        <taxon>Odontella</taxon>
    </lineage>
</organism>
<dbReference type="AlphaFoldDB" id="A0A7S4N3L7"/>
<gene>
    <name evidence="2" type="ORF">OAUR00152_LOCUS27471</name>
</gene>
<evidence type="ECO:0000256" key="1">
    <source>
        <dbReference type="SAM" id="SignalP"/>
    </source>
</evidence>
<protein>
    <recommendedName>
        <fullName evidence="3">Secreted protein</fullName>
    </recommendedName>
</protein>
<accession>A0A7S4N3L7</accession>
<proteinExistence type="predicted"/>
<reference evidence="2" key="1">
    <citation type="submission" date="2021-01" db="EMBL/GenBank/DDBJ databases">
        <authorList>
            <person name="Corre E."/>
            <person name="Pelletier E."/>
            <person name="Niang G."/>
            <person name="Scheremetjew M."/>
            <person name="Finn R."/>
            <person name="Kale V."/>
            <person name="Holt S."/>
            <person name="Cochrane G."/>
            <person name="Meng A."/>
            <person name="Brown T."/>
            <person name="Cohen L."/>
        </authorList>
    </citation>
    <scope>NUCLEOTIDE SEQUENCE</scope>
    <source>
        <strain evidence="2">Isolate 1302-5</strain>
    </source>
</reference>
<name>A0A7S4N3L7_9STRA</name>
<feature type="chain" id="PRO_5031411970" description="Secreted protein" evidence="1">
    <location>
        <begin position="19"/>
        <end position="105"/>
    </location>
</feature>